<sequence length="112" mass="11896">MSTEHMRLFDVANAIRQRAAGHSHAGHSEGPGHFLASLRPQGSKDAYTGNQIRQVPKWPTVSQRLSSCGLRTLGSPQIPSAPLICTTGGAAAGTLGLPLVEKARQRSKRDSV</sequence>
<evidence type="ECO:0000313" key="3">
    <source>
        <dbReference type="Proteomes" id="UP001153269"/>
    </source>
</evidence>
<protein>
    <submittedName>
        <fullName evidence="2">Uncharacterized protein</fullName>
    </submittedName>
</protein>
<evidence type="ECO:0000313" key="2">
    <source>
        <dbReference type="EMBL" id="CAB1457088.1"/>
    </source>
</evidence>
<feature type="region of interest" description="Disordered" evidence="1">
    <location>
        <begin position="18"/>
        <end position="46"/>
    </location>
</feature>
<dbReference type="Proteomes" id="UP001153269">
    <property type="component" value="Unassembled WGS sequence"/>
</dbReference>
<dbReference type="AlphaFoldDB" id="A0A9N7VXN9"/>
<accession>A0A9N7VXN9</accession>
<evidence type="ECO:0000256" key="1">
    <source>
        <dbReference type="SAM" id="MobiDB-lite"/>
    </source>
</evidence>
<gene>
    <name evidence="2" type="ORF">PLEPLA_LOCUS44892</name>
</gene>
<name>A0A9N7VXN9_PLEPL</name>
<dbReference type="EMBL" id="CADEAL010004325">
    <property type="protein sequence ID" value="CAB1457088.1"/>
    <property type="molecule type" value="Genomic_DNA"/>
</dbReference>
<organism evidence="2 3">
    <name type="scientific">Pleuronectes platessa</name>
    <name type="common">European plaice</name>
    <dbReference type="NCBI Taxonomy" id="8262"/>
    <lineage>
        <taxon>Eukaryota</taxon>
        <taxon>Metazoa</taxon>
        <taxon>Chordata</taxon>
        <taxon>Craniata</taxon>
        <taxon>Vertebrata</taxon>
        <taxon>Euteleostomi</taxon>
        <taxon>Actinopterygii</taxon>
        <taxon>Neopterygii</taxon>
        <taxon>Teleostei</taxon>
        <taxon>Neoteleostei</taxon>
        <taxon>Acanthomorphata</taxon>
        <taxon>Carangaria</taxon>
        <taxon>Pleuronectiformes</taxon>
        <taxon>Pleuronectoidei</taxon>
        <taxon>Pleuronectidae</taxon>
        <taxon>Pleuronectes</taxon>
    </lineage>
</organism>
<reference evidence="2" key="1">
    <citation type="submission" date="2020-03" db="EMBL/GenBank/DDBJ databases">
        <authorList>
            <person name="Weist P."/>
        </authorList>
    </citation>
    <scope>NUCLEOTIDE SEQUENCE</scope>
</reference>
<keyword evidence="3" id="KW-1185">Reference proteome</keyword>
<comment type="caution">
    <text evidence="2">The sequence shown here is derived from an EMBL/GenBank/DDBJ whole genome shotgun (WGS) entry which is preliminary data.</text>
</comment>
<proteinExistence type="predicted"/>